<dbReference type="OrthoDB" id="5870562at2759"/>
<dbReference type="Gene3D" id="2.30.39.10">
    <property type="entry name" value="Alpha-1-antitrypsin, domain 1"/>
    <property type="match status" value="1"/>
</dbReference>
<proteinExistence type="predicted"/>
<dbReference type="InterPro" id="IPR036186">
    <property type="entry name" value="Serpin_sf"/>
</dbReference>
<dbReference type="AlphaFoldDB" id="A0A016UU52"/>
<evidence type="ECO:0000259" key="1">
    <source>
        <dbReference type="Pfam" id="PF00079"/>
    </source>
</evidence>
<feature type="domain" description="Serpin" evidence="1">
    <location>
        <begin position="70"/>
        <end position="118"/>
    </location>
</feature>
<evidence type="ECO:0000313" key="2">
    <source>
        <dbReference type="EMBL" id="EYC18715.1"/>
    </source>
</evidence>
<evidence type="ECO:0000313" key="3">
    <source>
        <dbReference type="Proteomes" id="UP000024635"/>
    </source>
</evidence>
<sequence length="119" mass="12824">MGIGRRKCWRPVVASGGDPSLPSAGELFATVTTGSTAICDSDNSSYRLSALAANNAFVANNAECYTPRLVSEEGTEAAAATGVVMRRKCRVIKPDFFADRPFMYGIFRGEEPIFIGQYC</sequence>
<comment type="caution">
    <text evidence="2">The sequence shown here is derived from an EMBL/GenBank/DDBJ whole genome shotgun (WGS) entry which is preliminary data.</text>
</comment>
<dbReference type="Proteomes" id="UP000024635">
    <property type="component" value="Unassembled WGS sequence"/>
</dbReference>
<keyword evidence="3" id="KW-1185">Reference proteome</keyword>
<dbReference type="InterPro" id="IPR023796">
    <property type="entry name" value="Serpin_dom"/>
</dbReference>
<organism evidence="2 3">
    <name type="scientific">Ancylostoma ceylanicum</name>
    <dbReference type="NCBI Taxonomy" id="53326"/>
    <lineage>
        <taxon>Eukaryota</taxon>
        <taxon>Metazoa</taxon>
        <taxon>Ecdysozoa</taxon>
        <taxon>Nematoda</taxon>
        <taxon>Chromadorea</taxon>
        <taxon>Rhabditida</taxon>
        <taxon>Rhabditina</taxon>
        <taxon>Rhabditomorpha</taxon>
        <taxon>Strongyloidea</taxon>
        <taxon>Ancylostomatidae</taxon>
        <taxon>Ancylostomatinae</taxon>
        <taxon>Ancylostoma</taxon>
    </lineage>
</organism>
<reference evidence="3" key="1">
    <citation type="journal article" date="2015" name="Nat. Genet.">
        <title>The genome and transcriptome of the zoonotic hookworm Ancylostoma ceylanicum identify infection-specific gene families.</title>
        <authorList>
            <person name="Schwarz E.M."/>
            <person name="Hu Y."/>
            <person name="Antoshechkin I."/>
            <person name="Miller M.M."/>
            <person name="Sternberg P.W."/>
            <person name="Aroian R.V."/>
        </authorList>
    </citation>
    <scope>NUCLEOTIDE SEQUENCE</scope>
    <source>
        <strain evidence="3">HY135</strain>
    </source>
</reference>
<name>A0A016UU52_9BILA</name>
<protein>
    <recommendedName>
        <fullName evidence="1">Serpin domain-containing protein</fullName>
    </recommendedName>
</protein>
<accession>A0A016UU52</accession>
<dbReference type="Pfam" id="PF00079">
    <property type="entry name" value="Serpin"/>
    <property type="match status" value="1"/>
</dbReference>
<dbReference type="STRING" id="53326.A0A016UU52"/>
<dbReference type="EMBL" id="JARK01001362">
    <property type="protein sequence ID" value="EYC18715.1"/>
    <property type="molecule type" value="Genomic_DNA"/>
</dbReference>
<dbReference type="InterPro" id="IPR042185">
    <property type="entry name" value="Serpin_sf_2"/>
</dbReference>
<dbReference type="SUPFAM" id="SSF56574">
    <property type="entry name" value="Serpins"/>
    <property type="match status" value="1"/>
</dbReference>
<gene>
    <name evidence="2" type="primary">Acey_s0026.g1325</name>
    <name evidence="2" type="ORF">Y032_0026g1325</name>
</gene>